<accession>A0A8H3ELT2</accession>
<dbReference type="Pfam" id="PF20684">
    <property type="entry name" value="Fung_rhodopsin"/>
    <property type="match status" value="1"/>
</dbReference>
<feature type="compositionally biased region" description="Basic and acidic residues" evidence="6">
    <location>
        <begin position="154"/>
        <end position="165"/>
    </location>
</feature>
<dbReference type="InterPro" id="IPR049326">
    <property type="entry name" value="Rhodopsin_dom_fungi"/>
</dbReference>
<reference evidence="9" key="1">
    <citation type="submission" date="2021-03" db="EMBL/GenBank/DDBJ databases">
        <authorList>
            <person name="Tagirdzhanova G."/>
        </authorList>
    </citation>
    <scope>NUCLEOTIDE SEQUENCE</scope>
</reference>
<organism evidence="9 10">
    <name type="scientific">Imshaugia aleurites</name>
    <dbReference type="NCBI Taxonomy" id="172621"/>
    <lineage>
        <taxon>Eukaryota</taxon>
        <taxon>Fungi</taxon>
        <taxon>Dikarya</taxon>
        <taxon>Ascomycota</taxon>
        <taxon>Pezizomycotina</taxon>
        <taxon>Lecanoromycetes</taxon>
        <taxon>OSLEUM clade</taxon>
        <taxon>Lecanoromycetidae</taxon>
        <taxon>Lecanorales</taxon>
        <taxon>Lecanorineae</taxon>
        <taxon>Parmeliaceae</taxon>
        <taxon>Imshaugia</taxon>
    </lineage>
</organism>
<name>A0A8H3ELT2_9LECA</name>
<evidence type="ECO:0000313" key="9">
    <source>
        <dbReference type="EMBL" id="CAF9908839.1"/>
    </source>
</evidence>
<gene>
    <name evidence="9" type="ORF">IMSHALPRED_007512</name>
</gene>
<dbReference type="OrthoDB" id="3529975at2759"/>
<comment type="similarity">
    <text evidence="5">Belongs to the SAT4 family.</text>
</comment>
<keyword evidence="10" id="KW-1185">Reference proteome</keyword>
<keyword evidence="2 7" id="KW-0812">Transmembrane</keyword>
<proteinExistence type="inferred from homology"/>
<evidence type="ECO:0000259" key="8">
    <source>
        <dbReference type="Pfam" id="PF20684"/>
    </source>
</evidence>
<evidence type="ECO:0000256" key="7">
    <source>
        <dbReference type="SAM" id="Phobius"/>
    </source>
</evidence>
<keyword evidence="3 7" id="KW-1133">Transmembrane helix</keyword>
<keyword evidence="4 7" id="KW-0472">Membrane</keyword>
<evidence type="ECO:0000256" key="5">
    <source>
        <dbReference type="ARBA" id="ARBA00038359"/>
    </source>
</evidence>
<dbReference type="Proteomes" id="UP000664534">
    <property type="component" value="Unassembled WGS sequence"/>
</dbReference>
<evidence type="ECO:0000256" key="3">
    <source>
        <dbReference type="ARBA" id="ARBA00022989"/>
    </source>
</evidence>
<comment type="subcellular location">
    <subcellularLocation>
        <location evidence="1">Membrane</location>
        <topology evidence="1">Multi-pass membrane protein</topology>
    </subcellularLocation>
</comment>
<feature type="region of interest" description="Disordered" evidence="6">
    <location>
        <begin position="142"/>
        <end position="174"/>
    </location>
</feature>
<dbReference type="InterPro" id="IPR052337">
    <property type="entry name" value="SAT4-like"/>
</dbReference>
<feature type="transmembrane region" description="Helical" evidence="7">
    <location>
        <begin position="26"/>
        <end position="49"/>
    </location>
</feature>
<dbReference type="GO" id="GO:0016020">
    <property type="term" value="C:membrane"/>
    <property type="evidence" value="ECO:0007669"/>
    <property type="project" value="UniProtKB-SubCell"/>
</dbReference>
<dbReference type="AlphaFoldDB" id="A0A8H3ELT2"/>
<evidence type="ECO:0000256" key="6">
    <source>
        <dbReference type="SAM" id="MobiDB-lite"/>
    </source>
</evidence>
<feature type="domain" description="Rhodopsin" evidence="8">
    <location>
        <begin position="1"/>
        <end position="89"/>
    </location>
</feature>
<feature type="transmembrane region" description="Helical" evidence="7">
    <location>
        <begin position="61"/>
        <end position="84"/>
    </location>
</feature>
<dbReference type="EMBL" id="CAJPDT010000005">
    <property type="protein sequence ID" value="CAF9908839.1"/>
    <property type="molecule type" value="Genomic_DNA"/>
</dbReference>
<protein>
    <recommendedName>
        <fullName evidence="8">Rhodopsin domain-containing protein</fullName>
    </recommendedName>
</protein>
<dbReference type="PANTHER" id="PTHR33048:SF47">
    <property type="entry name" value="INTEGRAL MEMBRANE PROTEIN-RELATED"/>
    <property type="match status" value="1"/>
</dbReference>
<evidence type="ECO:0000313" key="10">
    <source>
        <dbReference type="Proteomes" id="UP000664534"/>
    </source>
</evidence>
<dbReference type="PANTHER" id="PTHR33048">
    <property type="entry name" value="PTH11-LIKE INTEGRAL MEMBRANE PROTEIN (AFU_ORTHOLOGUE AFUA_5G11245)"/>
    <property type="match status" value="1"/>
</dbReference>
<evidence type="ECO:0000256" key="2">
    <source>
        <dbReference type="ARBA" id="ARBA00022692"/>
    </source>
</evidence>
<sequence length="174" mass="19399">MLSDIAIITLPIPMVWQLQMTLRRKLIITTIFGLGSIVCVITILRIVFAARFNVNDPTYDYLNISITTVLEPILGIIVASIPIFPPTFKECLGGGSEHNSPNVRSSYTAGRHSNSLEQSPFPLRLDNSYPLADLEMYRQENKATGSGSRASCFRIERSTDSRGETDPYSMIDVR</sequence>
<comment type="caution">
    <text evidence="9">The sequence shown here is derived from an EMBL/GenBank/DDBJ whole genome shotgun (WGS) entry which is preliminary data.</text>
</comment>
<evidence type="ECO:0000256" key="4">
    <source>
        <dbReference type="ARBA" id="ARBA00023136"/>
    </source>
</evidence>
<evidence type="ECO:0000256" key="1">
    <source>
        <dbReference type="ARBA" id="ARBA00004141"/>
    </source>
</evidence>